<gene>
    <name evidence="1" type="primary">traH</name>
    <name evidence="1" type="ORF">RINTU1_32340</name>
</gene>
<reference evidence="1 2" key="1">
    <citation type="submission" date="2020-06" db="EMBL/GenBank/DDBJ databases">
        <title>The genome sequence of Candidatus Regiella insecticola strain Tut.</title>
        <authorList>
            <person name="Nikoh N."/>
            <person name="Tsuchida T."/>
            <person name="Koga R."/>
            <person name="Oshima K."/>
            <person name="Hattori M."/>
            <person name="Fukatsu T."/>
        </authorList>
    </citation>
    <scope>NUCLEOTIDE SEQUENCE [LARGE SCALE GENOMIC DNA]</scope>
    <source>
        <strain evidence="1 2">Tut</strain>
    </source>
</reference>
<dbReference type="Proteomes" id="UP000504714">
    <property type="component" value="Unassembled WGS sequence"/>
</dbReference>
<name>A0A6L2ZSS5_9ENTR</name>
<dbReference type="InterPro" id="IPR038140">
    <property type="entry name" value="DotD_sf"/>
</dbReference>
<dbReference type="RefSeq" id="WP_176488740.1">
    <property type="nucleotide sequence ID" value="NZ_BLXO01000008.1"/>
</dbReference>
<dbReference type="InterPro" id="IPR031817">
    <property type="entry name" value="DotD"/>
</dbReference>
<evidence type="ECO:0000313" key="2">
    <source>
        <dbReference type="Proteomes" id="UP000504714"/>
    </source>
</evidence>
<evidence type="ECO:0000313" key="1">
    <source>
        <dbReference type="EMBL" id="GFN47251.1"/>
    </source>
</evidence>
<comment type="caution">
    <text evidence="1">The sequence shown here is derived from an EMBL/GenBank/DDBJ whole genome shotgun (WGS) entry which is preliminary data.</text>
</comment>
<dbReference type="AlphaFoldDB" id="A0A6L2ZSS5"/>
<sequence>MKTLCLTFVAGLLLSGCQMPKTDQAAASRALDKQTAAIARTQQQLHQAGAINQKAQRFPQGISCDTQRLDLDWHGDAVELLAQLARQRGLLFAYSGVRLPLPVNVNARYLRFDDLLRQLETQIRWRATLKKSSNVLHLYFALPDKRGSVT</sequence>
<organism evidence="1 2">
    <name type="scientific">Candidatus Regiella insecticola</name>
    <dbReference type="NCBI Taxonomy" id="138073"/>
    <lineage>
        <taxon>Bacteria</taxon>
        <taxon>Pseudomonadati</taxon>
        <taxon>Pseudomonadota</taxon>
        <taxon>Gammaproteobacteria</taxon>
        <taxon>Enterobacterales</taxon>
        <taxon>Enterobacteriaceae</taxon>
        <taxon>aphid secondary symbionts</taxon>
        <taxon>Candidatus Regiella</taxon>
    </lineage>
</organism>
<dbReference type="Gene3D" id="3.55.50.60">
    <property type="entry name" value="DotD protein"/>
    <property type="match status" value="1"/>
</dbReference>
<dbReference type="PROSITE" id="PS51257">
    <property type="entry name" value="PROKAR_LIPOPROTEIN"/>
    <property type="match status" value="1"/>
</dbReference>
<dbReference type="Pfam" id="PF16816">
    <property type="entry name" value="DotD"/>
    <property type="match status" value="1"/>
</dbReference>
<accession>A0A6L2ZSS5</accession>
<dbReference type="EMBL" id="BLXO01000008">
    <property type="protein sequence ID" value="GFN47251.1"/>
    <property type="molecule type" value="Genomic_DNA"/>
</dbReference>
<protein>
    <submittedName>
        <fullName evidence="1">Conjugal transfer protein TraH</fullName>
    </submittedName>
</protein>
<proteinExistence type="predicted"/>